<proteinExistence type="predicted"/>
<sequence length="166" mass="18216">LYGKNVDISSNLGNSKTFTSGSPAGNMKETPITNYEIPRSEVIASVSPHTVFSGMQVAELPEQSIQPSEALLNLEKDLQRLISSARCDPEPSLSTVEVLQTLQLMQRNVAEIKETYRQMVANAENMIASVPEKLQEDPPQTAAPIAEIFQKCIGLPKQSSEKRTTQ</sequence>
<accession>A0A061R5R9</accession>
<dbReference type="AlphaFoldDB" id="A0A061R5R9"/>
<feature type="compositionally biased region" description="Polar residues" evidence="1">
    <location>
        <begin position="12"/>
        <end position="23"/>
    </location>
</feature>
<evidence type="ECO:0000313" key="2">
    <source>
        <dbReference type="EMBL" id="JAC68247.1"/>
    </source>
</evidence>
<reference evidence="2" key="1">
    <citation type="submission" date="2014-05" db="EMBL/GenBank/DDBJ databases">
        <title>The transcriptome of the halophilic microalga Tetraselmis sp. GSL018 isolated from the Great Salt Lake, Utah.</title>
        <authorList>
            <person name="Jinkerson R.E."/>
            <person name="D'Adamo S."/>
            <person name="Posewitz M.C."/>
        </authorList>
    </citation>
    <scope>NUCLEOTIDE SEQUENCE</scope>
    <source>
        <strain evidence="2">GSL018</strain>
    </source>
</reference>
<feature type="region of interest" description="Disordered" evidence="1">
    <location>
        <begin position="12"/>
        <end position="31"/>
    </location>
</feature>
<dbReference type="EMBL" id="GBEZ01018163">
    <property type="protein sequence ID" value="JAC68247.1"/>
    <property type="molecule type" value="Transcribed_RNA"/>
</dbReference>
<organism evidence="2">
    <name type="scientific">Tetraselmis sp. GSL018</name>
    <dbReference type="NCBI Taxonomy" id="582737"/>
    <lineage>
        <taxon>Eukaryota</taxon>
        <taxon>Viridiplantae</taxon>
        <taxon>Chlorophyta</taxon>
        <taxon>core chlorophytes</taxon>
        <taxon>Chlorodendrophyceae</taxon>
        <taxon>Chlorodendrales</taxon>
        <taxon>Chlorodendraceae</taxon>
        <taxon>Tetraselmis</taxon>
    </lineage>
</organism>
<name>A0A061R5R9_9CHLO</name>
<evidence type="ECO:0000256" key="1">
    <source>
        <dbReference type="SAM" id="MobiDB-lite"/>
    </source>
</evidence>
<gene>
    <name evidence="2" type="ORF">TSPGSL018_9181</name>
</gene>
<feature type="non-terminal residue" evidence="2">
    <location>
        <position position="1"/>
    </location>
</feature>
<protein>
    <submittedName>
        <fullName evidence="2">Uncharacterized protein</fullName>
    </submittedName>
</protein>